<evidence type="ECO:0000256" key="2">
    <source>
        <dbReference type="ARBA" id="ARBA00008869"/>
    </source>
</evidence>
<feature type="transmembrane region" description="Helical" evidence="11">
    <location>
        <begin position="1075"/>
        <end position="1093"/>
    </location>
</feature>
<dbReference type="VEuPathDB" id="FungiDB:FOC4_g10004349"/>
<dbReference type="PANTHER" id="PTHR19229">
    <property type="entry name" value="ATP-BINDING CASSETTE TRANSPORTER SUBFAMILY A ABCA"/>
    <property type="match status" value="1"/>
</dbReference>
<name>A0A420RW84_FUSOX</name>
<dbReference type="PANTHER" id="PTHR19229:SF36">
    <property type="entry name" value="ATP-BINDING CASSETTE SUB-FAMILY A MEMBER 2"/>
    <property type="match status" value="1"/>
</dbReference>
<organism evidence="13 14">
    <name type="scientific">Fusarium oxysporum</name>
    <name type="common">Fusarium vascular wilt</name>
    <dbReference type="NCBI Taxonomy" id="5507"/>
    <lineage>
        <taxon>Eukaryota</taxon>
        <taxon>Fungi</taxon>
        <taxon>Dikarya</taxon>
        <taxon>Ascomycota</taxon>
        <taxon>Pezizomycotina</taxon>
        <taxon>Sordariomycetes</taxon>
        <taxon>Hypocreomycetidae</taxon>
        <taxon>Hypocreales</taxon>
        <taxon>Nectriaceae</taxon>
        <taxon>Fusarium</taxon>
        <taxon>Fusarium oxysporum species complex</taxon>
    </lineage>
</organism>
<dbReference type="VEuPathDB" id="FungiDB:FOXG_21906"/>
<evidence type="ECO:0000256" key="1">
    <source>
        <dbReference type="ARBA" id="ARBA00004141"/>
    </source>
</evidence>
<evidence type="ECO:0000256" key="7">
    <source>
        <dbReference type="ARBA" id="ARBA00022840"/>
    </source>
</evidence>
<dbReference type="GO" id="GO:0005319">
    <property type="term" value="F:lipid transporter activity"/>
    <property type="evidence" value="ECO:0007669"/>
    <property type="project" value="TreeGrafter"/>
</dbReference>
<feature type="domain" description="ABC transporter" evidence="12">
    <location>
        <begin position="1140"/>
        <end position="1347"/>
    </location>
</feature>
<dbReference type="PROSITE" id="PS50893">
    <property type="entry name" value="ABC_TRANSPORTER_2"/>
    <property type="match status" value="2"/>
</dbReference>
<evidence type="ECO:0000256" key="5">
    <source>
        <dbReference type="ARBA" id="ARBA00022737"/>
    </source>
</evidence>
<evidence type="ECO:0000256" key="10">
    <source>
        <dbReference type="SAM" id="MobiDB-lite"/>
    </source>
</evidence>
<dbReference type="InterPro" id="IPR027417">
    <property type="entry name" value="P-loop_NTPase"/>
</dbReference>
<feature type="transmembrane region" description="Helical" evidence="11">
    <location>
        <begin position="997"/>
        <end position="1016"/>
    </location>
</feature>
<proteinExistence type="inferred from homology"/>
<feature type="transmembrane region" description="Helical" evidence="11">
    <location>
        <begin position="267"/>
        <end position="286"/>
    </location>
</feature>
<keyword evidence="9 11" id="KW-0472">Membrane</keyword>
<dbReference type="InterPro" id="IPR003593">
    <property type="entry name" value="AAA+_ATPase"/>
</dbReference>
<dbReference type="SUPFAM" id="SSF52540">
    <property type="entry name" value="P-loop containing nucleoside triphosphate hydrolases"/>
    <property type="match status" value="2"/>
</dbReference>
<dbReference type="SMART" id="SM00382">
    <property type="entry name" value="AAA"/>
    <property type="match status" value="2"/>
</dbReference>
<dbReference type="Pfam" id="PF12698">
    <property type="entry name" value="ABC2_membrane_3"/>
    <property type="match status" value="1"/>
</dbReference>
<gene>
    <name evidence="13" type="ORF">BFJ68_g2550</name>
</gene>
<evidence type="ECO:0000256" key="8">
    <source>
        <dbReference type="ARBA" id="ARBA00022989"/>
    </source>
</evidence>
<feature type="transmembrane region" description="Helical" evidence="11">
    <location>
        <begin position="889"/>
        <end position="909"/>
    </location>
</feature>
<dbReference type="VEuPathDB" id="FungiDB:FOXG_15402"/>
<feature type="transmembrane region" description="Helical" evidence="11">
    <location>
        <begin position="1028"/>
        <end position="1054"/>
    </location>
</feature>
<dbReference type="VEuPathDB" id="FungiDB:FOZG_06015"/>
<dbReference type="Proteomes" id="UP000285860">
    <property type="component" value="Unassembled WGS sequence"/>
</dbReference>
<dbReference type="Pfam" id="PF00005">
    <property type="entry name" value="ABC_tran"/>
    <property type="match status" value="1"/>
</dbReference>
<dbReference type="GO" id="GO:0016020">
    <property type="term" value="C:membrane"/>
    <property type="evidence" value="ECO:0007669"/>
    <property type="project" value="UniProtKB-SubCell"/>
</dbReference>
<dbReference type="GO" id="GO:0016887">
    <property type="term" value="F:ATP hydrolysis activity"/>
    <property type="evidence" value="ECO:0007669"/>
    <property type="project" value="InterPro"/>
</dbReference>
<feature type="transmembrane region" description="Helical" evidence="11">
    <location>
        <begin position="241"/>
        <end position="261"/>
    </location>
</feature>
<dbReference type="VEuPathDB" id="FungiDB:FOIG_02548"/>
<feature type="transmembrane region" description="Helical" evidence="11">
    <location>
        <begin position="346"/>
        <end position="365"/>
    </location>
</feature>
<dbReference type="GO" id="GO:0140359">
    <property type="term" value="F:ABC-type transporter activity"/>
    <property type="evidence" value="ECO:0007669"/>
    <property type="project" value="InterPro"/>
</dbReference>
<feature type="transmembrane region" description="Helical" evidence="11">
    <location>
        <begin position="20"/>
        <end position="47"/>
    </location>
</feature>
<evidence type="ECO:0000313" key="13">
    <source>
        <dbReference type="EMBL" id="RKL21282.1"/>
    </source>
</evidence>
<reference evidence="13 14" key="1">
    <citation type="journal article" date="2018" name="Sci. Rep.">
        <title>Characterisation of pathogen-specific regions and novel effector candidates in Fusarium oxysporum f. sp. cepae.</title>
        <authorList>
            <person name="Armitage A.D."/>
            <person name="Taylor A."/>
            <person name="Sobczyk M.K."/>
            <person name="Baxter L."/>
            <person name="Greenfield B.P."/>
            <person name="Bates H.J."/>
            <person name="Wilson F."/>
            <person name="Jackson A.C."/>
            <person name="Ott S."/>
            <person name="Harrison R.J."/>
            <person name="Clarkson J.P."/>
        </authorList>
    </citation>
    <scope>NUCLEOTIDE SEQUENCE [LARGE SCALE GENOMIC DNA]</scope>
    <source>
        <strain evidence="13 14">Fo_A28</strain>
    </source>
</reference>
<dbReference type="VEuPathDB" id="FungiDB:HZS61_009258"/>
<dbReference type="EMBL" id="MRCY01000007">
    <property type="protein sequence ID" value="RKL21282.1"/>
    <property type="molecule type" value="Genomic_DNA"/>
</dbReference>
<comment type="subcellular location">
    <subcellularLocation>
        <location evidence="1">Membrane</location>
        <topology evidence="1">Multi-pass membrane protein</topology>
    </subcellularLocation>
</comment>
<sequence length="1448" mass="159344">MFSSTRLWFRQLHALIRKIFLITLVKHWLSTLLRALLIPVLILVLVLQIQNFTGDGSRYGVGEPSPIPSLAETLPPGEKLVFVQGSNAGSDVAGVIDKIRSGLKGSVEVADTEADLRKRCPTSLSGVTNCYAAIIFNDSPLSKAGNKTWSYTIRVSSARASTKFDITTPSKNHYAPLQLAVENAITNTTTTPNNYMFTRITQDEAAELKRRNFAATIVGGFGIVCFLMYASLLVPTSNAGIIILWQILSGLSLTSMSVFAATINIRYTAISMVIVLMLLATLCEILDSKPENVPALIVLILSAIFPSSSYIFFLNQLCRNEAQGLATNISKPAPHEPRIYEVTVSMLWGLLLLTIVFYPLLAILIEKCSHGVSNKGRKFTSTNGTTEPSTALEIVDLTKTYNPSLWRRCCRRARPTIAVNSLSFSMQRKQVLCLLGINGSGKTTTLGLIAGICPQRNIHWPELSVLEHGRLWAMMKGGATDPQSLDTLVESCDLSLKKHSPAGTLSGGQMRKVQMLCMLAGGSSICLMDEDPVSRRAMWNIILAERQKRSLILTTHFLDECEVLADKVVIVSHGHVKCQGSTAALKNLHGGGYRVHLPGVQNPPETPYATTVHQGQTVFNTPDSTSAAQLLTSLQAAGYSDTSLNGPTMEDVFLKVADEGDDDEVGTSDRSPFLEGNEAPDSQLSSGTQASFFQQLSALLFKRLLVLKRGFWWYILALAIPLIFTPVFSAMANDPTPFQPTPCVSTDSSILDEPWPIALRPDSYYDLAGSDNISMLVGPSSLNKTLFHSLSKFPVGKEYDMKAYQDQFKFQDDYDAFLKQVRDKPRQLVPGALYMNGKDKDTLAYNAEHGPDGSMLMLNMWSQLKIETPISLSFAYFSSSIPSDPGPGMFLAILLTVLHVLYPAFFALYPAYERLRKIRTLQYSNSIQPLALWTSHIIVDIVFVLIISCLSTLFISLIILKWYGAWHLFPVMLLYGFAMMLWCYIISLFARSELSSFGISFCISLLMFGISIASVNQSPGNRSSSMDTAVFILGLVFPVANLFRAMVVGLNVWAAGCRGDAVISYPGNIHAYGGPILLLCIQVAYLYAILLLLDGRTWTLRSLWAEHIVPLYDRKRIDGKDAHIEMAPVTKSRGMSGNLVDVDQIHKSFGGNVAVDGVSLTMAKGELLALLGPNGAGKTTTINMMRGEVRPDYGNIYIKGVDMQKDTRAGRQSIGYCPQFDALDQITVRQQLAFYARVKGIADVQRNVNLVMSKVGLRPHADKLTSRLSGGNKRKLSLAIALLAKRDMWAMLSSISSSRSVLLTTHSMEEADMLATRVAILSKRILAAGTIQELRNRHSNSYEVHLVLESAPSSDQLEMQKAEAWICQTFPGANFRGLSLGGQFRFSIPANSTADEAFAASQNRKGQVVEVIETLEQHKRSMGVAHYTVSMGTLEMIFLKIIEEYILY</sequence>
<accession>A0A420RW84</accession>
<feature type="transmembrane region" description="Helical" evidence="11">
    <location>
        <begin position="930"/>
        <end position="960"/>
    </location>
</feature>
<dbReference type="Gene3D" id="3.40.50.300">
    <property type="entry name" value="P-loop containing nucleotide triphosphate hydrolases"/>
    <property type="match status" value="2"/>
</dbReference>
<evidence type="ECO:0000256" key="6">
    <source>
        <dbReference type="ARBA" id="ARBA00022741"/>
    </source>
</evidence>
<dbReference type="InterPro" id="IPR017871">
    <property type="entry name" value="ABC_transporter-like_CS"/>
</dbReference>
<feature type="transmembrane region" description="Helical" evidence="11">
    <location>
        <begin position="293"/>
        <end position="313"/>
    </location>
</feature>
<feature type="transmembrane region" description="Helical" evidence="11">
    <location>
        <begin position="711"/>
        <end position="732"/>
    </location>
</feature>
<dbReference type="InterPro" id="IPR003439">
    <property type="entry name" value="ABC_transporter-like_ATP-bd"/>
</dbReference>
<comment type="similarity">
    <text evidence="2">Belongs to the ABC transporter superfamily. ABCA family.</text>
</comment>
<feature type="transmembrane region" description="Helical" evidence="11">
    <location>
        <begin position="966"/>
        <end position="990"/>
    </location>
</feature>
<dbReference type="InterPro" id="IPR026082">
    <property type="entry name" value="ABCA"/>
</dbReference>
<dbReference type="VEuPathDB" id="FungiDB:FOMG_05870"/>
<dbReference type="InterPro" id="IPR013525">
    <property type="entry name" value="ABC2_TM"/>
</dbReference>
<keyword evidence="3" id="KW-0813">Transport</keyword>
<feature type="domain" description="ABC transporter" evidence="12">
    <location>
        <begin position="392"/>
        <end position="598"/>
    </location>
</feature>
<evidence type="ECO:0000256" key="3">
    <source>
        <dbReference type="ARBA" id="ARBA00022448"/>
    </source>
</evidence>
<dbReference type="VEuPathDB" id="FungiDB:FOC1_g10008017"/>
<protein>
    <recommendedName>
        <fullName evidence="12">ABC transporter domain-containing protein</fullName>
    </recommendedName>
</protein>
<keyword evidence="6" id="KW-0547">Nucleotide-binding</keyword>
<feature type="transmembrane region" description="Helical" evidence="11">
    <location>
        <begin position="213"/>
        <end position="234"/>
    </location>
</feature>
<evidence type="ECO:0000256" key="11">
    <source>
        <dbReference type="SAM" id="Phobius"/>
    </source>
</evidence>
<keyword evidence="4 11" id="KW-0812">Transmembrane</keyword>
<keyword evidence="8 11" id="KW-1133">Transmembrane helix</keyword>
<evidence type="ECO:0000256" key="4">
    <source>
        <dbReference type="ARBA" id="ARBA00022692"/>
    </source>
</evidence>
<keyword evidence="5" id="KW-0677">Repeat</keyword>
<evidence type="ECO:0000256" key="9">
    <source>
        <dbReference type="ARBA" id="ARBA00023136"/>
    </source>
</evidence>
<feature type="region of interest" description="Disordered" evidence="10">
    <location>
        <begin position="660"/>
        <end position="685"/>
    </location>
</feature>
<evidence type="ECO:0000313" key="14">
    <source>
        <dbReference type="Proteomes" id="UP000285860"/>
    </source>
</evidence>
<keyword evidence="7" id="KW-0067">ATP-binding</keyword>
<dbReference type="PROSITE" id="PS00211">
    <property type="entry name" value="ABC_TRANSPORTER_1"/>
    <property type="match status" value="2"/>
</dbReference>
<dbReference type="CDD" id="cd03263">
    <property type="entry name" value="ABC_subfamily_A"/>
    <property type="match status" value="1"/>
</dbReference>
<comment type="caution">
    <text evidence="13">The sequence shown here is derived from an EMBL/GenBank/DDBJ whole genome shotgun (WGS) entry which is preliminary data.</text>
</comment>
<dbReference type="GO" id="GO:0005524">
    <property type="term" value="F:ATP binding"/>
    <property type="evidence" value="ECO:0007669"/>
    <property type="project" value="UniProtKB-KW"/>
</dbReference>
<evidence type="ECO:0000259" key="12">
    <source>
        <dbReference type="PROSITE" id="PS50893"/>
    </source>
</evidence>